<dbReference type="GO" id="GO:0005506">
    <property type="term" value="F:iron ion binding"/>
    <property type="evidence" value="ECO:0007669"/>
    <property type="project" value="InterPro"/>
</dbReference>
<feature type="non-terminal residue" evidence="3">
    <location>
        <position position="1"/>
    </location>
</feature>
<reference evidence="3 4" key="1">
    <citation type="submission" date="2020-02" db="EMBL/GenBank/DDBJ databases">
        <title>Relaxed selection underlies rapid genomic changes in the transitions from sociality to social parasitism in ants.</title>
        <authorList>
            <person name="Bi X."/>
        </authorList>
    </citation>
    <scope>NUCLEOTIDE SEQUENCE [LARGE SCALE GENOMIC DNA]</scope>
    <source>
        <strain evidence="3">BGI-DK2014b</strain>
        <tissue evidence="3">Whole body</tissue>
    </source>
</reference>
<accession>A0A836FKK8</accession>
<dbReference type="InterPro" id="IPR036318">
    <property type="entry name" value="FAD-bd_PCMH-like_sf"/>
</dbReference>
<dbReference type="Gene3D" id="3.10.20.30">
    <property type="match status" value="1"/>
</dbReference>
<dbReference type="InterPro" id="IPR012675">
    <property type="entry name" value="Beta-grasp_dom_sf"/>
</dbReference>
<dbReference type="InterPro" id="IPR036010">
    <property type="entry name" value="2Fe-2S_ferredoxin-like_sf"/>
</dbReference>
<dbReference type="PANTHER" id="PTHR11908:SF132">
    <property type="entry name" value="ALDEHYDE OXIDASE 1-RELATED"/>
    <property type="match status" value="1"/>
</dbReference>
<keyword evidence="4" id="KW-1185">Reference proteome</keyword>
<feature type="non-terminal residue" evidence="3">
    <location>
        <position position="277"/>
    </location>
</feature>
<dbReference type="InterPro" id="IPR016208">
    <property type="entry name" value="Ald_Oxase/xanthine_DH-like"/>
</dbReference>
<dbReference type="PANTHER" id="PTHR11908">
    <property type="entry name" value="XANTHINE DEHYDROGENASE"/>
    <property type="match status" value="1"/>
</dbReference>
<sequence length="277" mass="31052">MYVRILSVDLKIVKSLSVSDDSVPVDTTLLVFIREYAKFRDTKAMCHAGDYGACIVSAIFKDKTIAVNSCLVLVLTCDSLGKGLSLQQIENSFGGNICRCTRYRAILDAFKGFAIDAHPSMVKDIQDIEELYKIKSCRKNKMPCVRSYYNKQSSDEKKMLSIKLEDAHFYKVFRIEDIFKIFGENPNATYILNGGNTAHGVYPSSKKDIYIDINDIPDLYNIAKTDSILILGGSLTLTTALETFQKYSNDTGFKYLSHLAYMIATSSMDISSSIVNY</sequence>
<dbReference type="AlphaFoldDB" id="A0A836FKK8"/>
<comment type="caution">
    <text evidence="3">The sequence shown here is derived from an EMBL/GenBank/DDBJ whole genome shotgun (WGS) entry which is preliminary data.</text>
</comment>
<dbReference type="SUPFAM" id="SSF47741">
    <property type="entry name" value="CO dehydrogenase ISP C-domain like"/>
    <property type="match status" value="1"/>
</dbReference>
<dbReference type="GO" id="GO:0050660">
    <property type="term" value="F:flavin adenine dinucleotide binding"/>
    <property type="evidence" value="ECO:0007669"/>
    <property type="project" value="InterPro"/>
</dbReference>
<protein>
    <submittedName>
        <fullName evidence="3">ALDO2 oxidase</fullName>
    </submittedName>
</protein>
<gene>
    <name evidence="3" type="primary">Aao2</name>
    <name evidence="3" type="ORF">G6Z77_0014398</name>
</gene>
<proteinExistence type="predicted"/>
<name>A0A836FKK8_9HYME</name>
<dbReference type="GO" id="GO:0051536">
    <property type="term" value="F:iron-sulfur cluster binding"/>
    <property type="evidence" value="ECO:0007669"/>
    <property type="project" value="InterPro"/>
</dbReference>
<dbReference type="InterPro" id="IPR002346">
    <property type="entry name" value="Mopterin_DH_FAD-bd"/>
</dbReference>
<dbReference type="SUPFAM" id="SSF54292">
    <property type="entry name" value="2Fe-2S ferredoxin-like"/>
    <property type="match status" value="1"/>
</dbReference>
<dbReference type="Pfam" id="PF00941">
    <property type="entry name" value="FAD_binding_5"/>
    <property type="match status" value="1"/>
</dbReference>
<dbReference type="Proteomes" id="UP000670152">
    <property type="component" value="Unassembled WGS sequence"/>
</dbReference>
<dbReference type="SUPFAM" id="SSF56176">
    <property type="entry name" value="FAD-binding/transporter-associated domain-like"/>
    <property type="match status" value="1"/>
</dbReference>
<evidence type="ECO:0000259" key="2">
    <source>
        <dbReference type="Pfam" id="PF00941"/>
    </source>
</evidence>
<evidence type="ECO:0000313" key="3">
    <source>
        <dbReference type="EMBL" id="KAG5326760.1"/>
    </source>
</evidence>
<keyword evidence="1" id="KW-0500">Molybdenum</keyword>
<feature type="domain" description="Molybdopterin dehydrogenase FAD-binding" evidence="2">
    <location>
        <begin position="169"/>
        <end position="243"/>
    </location>
</feature>
<evidence type="ECO:0000256" key="1">
    <source>
        <dbReference type="ARBA" id="ARBA00022505"/>
    </source>
</evidence>
<evidence type="ECO:0000313" key="4">
    <source>
        <dbReference type="Proteomes" id="UP000670152"/>
    </source>
</evidence>
<dbReference type="EMBL" id="JAANIB010007267">
    <property type="protein sequence ID" value="KAG5326760.1"/>
    <property type="molecule type" value="Genomic_DNA"/>
</dbReference>
<dbReference type="GO" id="GO:0016491">
    <property type="term" value="F:oxidoreductase activity"/>
    <property type="evidence" value="ECO:0007669"/>
    <property type="project" value="InterPro"/>
</dbReference>
<organism evidence="3 4">
    <name type="scientific">Acromyrmex heyeri</name>
    <dbReference type="NCBI Taxonomy" id="230685"/>
    <lineage>
        <taxon>Eukaryota</taxon>
        <taxon>Metazoa</taxon>
        <taxon>Ecdysozoa</taxon>
        <taxon>Arthropoda</taxon>
        <taxon>Hexapoda</taxon>
        <taxon>Insecta</taxon>
        <taxon>Pterygota</taxon>
        <taxon>Neoptera</taxon>
        <taxon>Endopterygota</taxon>
        <taxon>Hymenoptera</taxon>
        <taxon>Apocrita</taxon>
        <taxon>Aculeata</taxon>
        <taxon>Formicoidea</taxon>
        <taxon>Formicidae</taxon>
        <taxon>Myrmicinae</taxon>
        <taxon>Acromyrmex</taxon>
    </lineage>
</organism>
<dbReference type="InterPro" id="IPR036884">
    <property type="entry name" value="2Fe-2S-bd_dom_sf"/>
</dbReference>
<dbReference type="OrthoDB" id="8300278at2759"/>